<dbReference type="AlphaFoldDB" id="A0A9X3RZP7"/>
<protein>
    <submittedName>
        <fullName evidence="2">SMI1/KNR4 family protein</fullName>
    </submittedName>
</protein>
<organism evidence="2 3">
    <name type="scientific">Solirubrobacter ginsenosidimutans</name>
    <dbReference type="NCBI Taxonomy" id="490573"/>
    <lineage>
        <taxon>Bacteria</taxon>
        <taxon>Bacillati</taxon>
        <taxon>Actinomycetota</taxon>
        <taxon>Thermoleophilia</taxon>
        <taxon>Solirubrobacterales</taxon>
        <taxon>Solirubrobacteraceae</taxon>
        <taxon>Solirubrobacter</taxon>
    </lineage>
</organism>
<dbReference type="EMBL" id="JAPDOD010000005">
    <property type="protein sequence ID" value="MDA0160469.1"/>
    <property type="molecule type" value="Genomic_DNA"/>
</dbReference>
<dbReference type="InterPro" id="IPR018958">
    <property type="entry name" value="Knr4/Smi1-like_dom"/>
</dbReference>
<accession>A0A9X3RZP7</accession>
<reference evidence="2" key="1">
    <citation type="submission" date="2022-10" db="EMBL/GenBank/DDBJ databases">
        <title>The WGS of Solirubrobacter ginsenosidimutans DSM 21036.</title>
        <authorList>
            <person name="Jiang Z."/>
        </authorList>
    </citation>
    <scope>NUCLEOTIDE SEQUENCE</scope>
    <source>
        <strain evidence="2">DSM 21036</strain>
    </source>
</reference>
<evidence type="ECO:0000313" key="3">
    <source>
        <dbReference type="Proteomes" id="UP001149140"/>
    </source>
</evidence>
<dbReference type="RefSeq" id="WP_270039323.1">
    <property type="nucleotide sequence ID" value="NZ_JAPDOD010000005.1"/>
</dbReference>
<dbReference type="Pfam" id="PF09346">
    <property type="entry name" value="SMI1_KNR4"/>
    <property type="match status" value="1"/>
</dbReference>
<gene>
    <name evidence="2" type="ORF">OM076_09340</name>
</gene>
<dbReference type="InterPro" id="IPR037883">
    <property type="entry name" value="Knr4/Smi1-like_sf"/>
</dbReference>
<evidence type="ECO:0000313" key="2">
    <source>
        <dbReference type="EMBL" id="MDA0160469.1"/>
    </source>
</evidence>
<evidence type="ECO:0000259" key="1">
    <source>
        <dbReference type="Pfam" id="PF09346"/>
    </source>
</evidence>
<comment type="caution">
    <text evidence="2">The sequence shown here is derived from an EMBL/GenBank/DDBJ whole genome shotgun (WGS) entry which is preliminary data.</text>
</comment>
<name>A0A9X3RZP7_9ACTN</name>
<sequence>MEGLDQVIALVRPPAAPTGAPVDWAAAESALGTALPTDYKAFCDRYGHGEFFNGWGWFPLTPFAHHCHEDLVSTFWRDILADDDWGRRPFPEPGGVLPFATSELKYRFWWLAEGPPDDWPVLVEDDGGTWHQFALTATELLAVALRDELFGPPEADLDPVKFFSRPTPRERNLHQPFVINVYGTNPQGHHIDLDLAGALGGTRQARLDALLDELNPELRASIVRAEAKRSREELWVISRDDIDPLRTAIQAWADRVSGWSGQ</sequence>
<dbReference type="Proteomes" id="UP001149140">
    <property type="component" value="Unassembled WGS sequence"/>
</dbReference>
<proteinExistence type="predicted"/>
<feature type="domain" description="Knr4/Smi1-like" evidence="1">
    <location>
        <begin position="22"/>
        <end position="141"/>
    </location>
</feature>
<dbReference type="SUPFAM" id="SSF160631">
    <property type="entry name" value="SMI1/KNR4-like"/>
    <property type="match status" value="1"/>
</dbReference>
<keyword evidence="3" id="KW-1185">Reference proteome</keyword>